<protein>
    <submittedName>
        <fullName evidence="2">Uncharacterized protein</fullName>
    </submittedName>
</protein>
<dbReference type="RefSeq" id="WP_310770739.1">
    <property type="nucleotide sequence ID" value="NZ_CP134050.1"/>
</dbReference>
<keyword evidence="1" id="KW-0472">Membrane</keyword>
<gene>
    <name evidence="2" type="ORF">RGB73_08010</name>
</gene>
<evidence type="ECO:0000313" key="3">
    <source>
        <dbReference type="Proteomes" id="UP001256827"/>
    </source>
</evidence>
<evidence type="ECO:0000313" key="2">
    <source>
        <dbReference type="EMBL" id="WNC16250.1"/>
    </source>
</evidence>
<name>A0ABY9T831_BREBE</name>
<dbReference type="Proteomes" id="UP001256827">
    <property type="component" value="Chromosome"/>
</dbReference>
<evidence type="ECO:0000256" key="1">
    <source>
        <dbReference type="SAM" id="Phobius"/>
    </source>
</evidence>
<proteinExistence type="predicted"/>
<feature type="transmembrane region" description="Helical" evidence="1">
    <location>
        <begin position="21"/>
        <end position="43"/>
    </location>
</feature>
<organism evidence="2 3">
    <name type="scientific">Brevibacillus brevis</name>
    <name type="common">Bacillus brevis</name>
    <dbReference type="NCBI Taxonomy" id="1393"/>
    <lineage>
        <taxon>Bacteria</taxon>
        <taxon>Bacillati</taxon>
        <taxon>Bacillota</taxon>
        <taxon>Bacilli</taxon>
        <taxon>Bacillales</taxon>
        <taxon>Paenibacillaceae</taxon>
        <taxon>Brevibacillus</taxon>
    </lineage>
</organism>
<reference evidence="2 3" key="1">
    <citation type="submission" date="2023-09" db="EMBL/GenBank/DDBJ databases">
        <title>Complete Genome and Methylome dissection of Bacillus brevis NEB573 original source of BbsI restriction endonuclease.</title>
        <authorList>
            <person name="Fomenkov A."/>
            <person name="Roberts R.D."/>
        </authorList>
    </citation>
    <scope>NUCLEOTIDE SEQUENCE [LARGE SCALE GENOMIC DNA]</scope>
    <source>
        <strain evidence="2 3">NEB573</strain>
    </source>
</reference>
<keyword evidence="1" id="KW-0812">Transmembrane</keyword>
<keyword evidence="3" id="KW-1185">Reference proteome</keyword>
<sequence>MSQKQPQPRKSLREWIAGLSVWSKIGWTIVLGYIVGRIVYWIYKMVSS</sequence>
<accession>A0ABY9T831</accession>
<dbReference type="EMBL" id="CP134050">
    <property type="protein sequence ID" value="WNC16250.1"/>
    <property type="molecule type" value="Genomic_DNA"/>
</dbReference>
<keyword evidence="1" id="KW-1133">Transmembrane helix</keyword>